<dbReference type="GO" id="GO:0005886">
    <property type="term" value="C:plasma membrane"/>
    <property type="evidence" value="ECO:0007669"/>
    <property type="project" value="UniProtKB-SubCell"/>
</dbReference>
<evidence type="ECO:0000256" key="5">
    <source>
        <dbReference type="ARBA" id="ARBA00022692"/>
    </source>
</evidence>
<evidence type="ECO:0000256" key="7">
    <source>
        <dbReference type="ARBA" id="ARBA00023136"/>
    </source>
</evidence>
<feature type="transmembrane region" description="Helical" evidence="8">
    <location>
        <begin position="108"/>
        <end position="129"/>
    </location>
</feature>
<dbReference type="InterPro" id="IPR018093">
    <property type="entry name" value="BCCT_CS"/>
</dbReference>
<dbReference type="AlphaFoldDB" id="A0ABD4EFU1"/>
<dbReference type="NCBIfam" id="TIGR00842">
    <property type="entry name" value="bcct"/>
    <property type="match status" value="1"/>
</dbReference>
<evidence type="ECO:0000256" key="8">
    <source>
        <dbReference type="SAM" id="Phobius"/>
    </source>
</evidence>
<evidence type="ECO:0000256" key="1">
    <source>
        <dbReference type="ARBA" id="ARBA00004651"/>
    </source>
</evidence>
<comment type="similarity">
    <text evidence="2">Belongs to the BCCT transporter (TC 2.A.15) family.</text>
</comment>
<feature type="transmembrane region" description="Helical" evidence="8">
    <location>
        <begin position="248"/>
        <end position="270"/>
    </location>
</feature>
<feature type="transmembrane region" description="Helical" evidence="8">
    <location>
        <begin position="501"/>
        <end position="524"/>
    </location>
</feature>
<keyword evidence="3" id="KW-0813">Transport</keyword>
<dbReference type="Pfam" id="PF02028">
    <property type="entry name" value="BCCT"/>
    <property type="match status" value="1"/>
</dbReference>
<feature type="transmembrane region" description="Helical" evidence="8">
    <location>
        <begin position="432"/>
        <end position="458"/>
    </location>
</feature>
<gene>
    <name evidence="9" type="ORF">HMPREF3225_01135</name>
</gene>
<feature type="transmembrane region" description="Helical" evidence="8">
    <location>
        <begin position="470"/>
        <end position="489"/>
    </location>
</feature>
<feature type="transmembrane region" description="Helical" evidence="8">
    <location>
        <begin position="69"/>
        <end position="88"/>
    </location>
</feature>
<dbReference type="InterPro" id="IPR000060">
    <property type="entry name" value="BCCT_transptr"/>
</dbReference>
<evidence type="ECO:0000256" key="6">
    <source>
        <dbReference type="ARBA" id="ARBA00022989"/>
    </source>
</evidence>
<dbReference type="Proteomes" id="UP000070063">
    <property type="component" value="Unassembled WGS sequence"/>
</dbReference>
<dbReference type="PROSITE" id="PS01303">
    <property type="entry name" value="BCCT"/>
    <property type="match status" value="1"/>
</dbReference>
<feature type="transmembrane region" description="Helical" evidence="8">
    <location>
        <begin position="373"/>
        <end position="396"/>
    </location>
</feature>
<evidence type="ECO:0000256" key="3">
    <source>
        <dbReference type="ARBA" id="ARBA00022448"/>
    </source>
</evidence>
<evidence type="ECO:0000313" key="10">
    <source>
        <dbReference type="Proteomes" id="UP000070063"/>
    </source>
</evidence>
<dbReference type="PANTHER" id="PTHR30047:SF7">
    <property type="entry name" value="HIGH-AFFINITY CHOLINE TRANSPORT PROTEIN"/>
    <property type="match status" value="1"/>
</dbReference>
<keyword evidence="4" id="KW-1003">Cell membrane</keyword>
<feature type="transmembrane region" description="Helical" evidence="8">
    <location>
        <begin position="282"/>
        <end position="302"/>
    </location>
</feature>
<reference evidence="9 10" key="1">
    <citation type="submission" date="2016-01" db="EMBL/GenBank/DDBJ databases">
        <authorList>
            <person name="Mitreva M."/>
            <person name="Pepin K.H."/>
            <person name="Mihindukulasuriya K.A."/>
            <person name="Fulton R."/>
            <person name="Fronick C."/>
            <person name="O'Laughlin M."/>
            <person name="Miner T."/>
            <person name="Herter B."/>
            <person name="Rosa B.A."/>
            <person name="Cordes M."/>
            <person name="Tomlinson C."/>
            <person name="Wollam A."/>
            <person name="Palsikar V.B."/>
            <person name="Mardis E.R."/>
            <person name="Wilson R.K."/>
        </authorList>
    </citation>
    <scope>NUCLEOTIDE SEQUENCE [LARGE SCALE GENOMIC DNA]</scope>
    <source>
        <strain evidence="9 10">MJR7738</strain>
    </source>
</reference>
<feature type="transmembrane region" description="Helical" evidence="8">
    <location>
        <begin position="343"/>
        <end position="361"/>
    </location>
</feature>
<comment type="subcellular location">
    <subcellularLocation>
        <location evidence="1">Cell membrane</location>
        <topology evidence="1">Multi-pass membrane protein</topology>
    </subcellularLocation>
</comment>
<feature type="transmembrane region" description="Helical" evidence="8">
    <location>
        <begin position="164"/>
        <end position="182"/>
    </location>
</feature>
<proteinExistence type="inferred from homology"/>
<evidence type="ECO:0000313" key="9">
    <source>
        <dbReference type="EMBL" id="KXA38523.1"/>
    </source>
</evidence>
<dbReference type="PANTHER" id="PTHR30047">
    <property type="entry name" value="HIGH-AFFINITY CHOLINE TRANSPORT PROTEIN-RELATED"/>
    <property type="match status" value="1"/>
</dbReference>
<dbReference type="EMBL" id="LRQI01000046">
    <property type="protein sequence ID" value="KXA38523.1"/>
    <property type="molecule type" value="Genomic_DNA"/>
</dbReference>
<name>A0ABD4EFU1_STALU</name>
<protein>
    <submittedName>
        <fullName evidence="9">Transporter, betaine/carnitine/choline family</fullName>
    </submittedName>
</protein>
<accession>A0ABD4EFU1</accession>
<organism evidence="9 10">
    <name type="scientific">Staphylococcus lugdunensis</name>
    <dbReference type="NCBI Taxonomy" id="28035"/>
    <lineage>
        <taxon>Bacteria</taxon>
        <taxon>Bacillati</taxon>
        <taxon>Bacillota</taxon>
        <taxon>Bacilli</taxon>
        <taxon>Bacillales</taxon>
        <taxon>Staphylococcaceae</taxon>
        <taxon>Staphylococcus</taxon>
    </lineage>
</organism>
<comment type="caution">
    <text evidence="9">The sequence shown here is derived from an EMBL/GenBank/DDBJ whole genome shotgun (WGS) entry which is preliminary data.</text>
</comment>
<evidence type="ECO:0000256" key="2">
    <source>
        <dbReference type="ARBA" id="ARBA00005658"/>
    </source>
</evidence>
<feature type="transmembrane region" description="Helical" evidence="8">
    <location>
        <begin position="209"/>
        <end position="228"/>
    </location>
</feature>
<feature type="transmembrane region" description="Helical" evidence="8">
    <location>
        <begin position="29"/>
        <end position="49"/>
    </location>
</feature>
<keyword evidence="5 8" id="KW-0812">Transmembrane</keyword>
<keyword evidence="7 8" id="KW-0472">Membrane</keyword>
<evidence type="ECO:0000256" key="4">
    <source>
        <dbReference type="ARBA" id="ARBA00022475"/>
    </source>
</evidence>
<sequence>MFDNHIFKVSIFIDTKGGSTLKKEKIMDWPTFIGTVVILLLAVIPMMAFPSASEKVITDINSAISNSIGSLYLFIGLAILCFVLYIAFGKYGNVTLGKASDKPEFSNFSWASMLFCAGIGSDILYWGVIEWAYYYQVPPNGAKPMSDQALTFATQYGMFHWGPIAWAIYVLPALPIGYLVFVKKQPIYKISQACRPVLKGQTDKFLGKLVDVLFIFGLLGGAATSLALGVPMISAGVEKLTGLDGQNMVLRSIILFTITVIFAISSYTGLKKGIQKLSDVNVWLSFLLLGFVFIVGPTIFIMETTITGFGNMLRDFFHMATWMEPFGGIKGRKETNFPQDWTIFYWSWWLVYAPFIGLFIARISKGRRLKEVILGTIVYGTLGCVLFFGIFGNYAVYLQISEQFNVIQYLNSHGTEATIIEVMHQLPFPTTVIVLFLLSAFLFLATTFDSGSYILAAATQKKVLGEPLKANRLFWAFALCLLPFSLMLVGGERALEVLKTASILASVPLIVIFICMMVSFIITLSKDRIKLETRADKLKEVERRSLRIVQVRENNDEDDNL</sequence>
<keyword evidence="6 8" id="KW-1133">Transmembrane helix</keyword>